<keyword evidence="1" id="KW-0472">Membrane</keyword>
<accession>A0A2S5RDD9</accession>
<sequence>MTSAFSHQLAIFFLVEKALFMTLPLFSGTLGSNICFTQQVKTSVLTDPLNRPIATIVAPISAPIACVVCFSPIMNPIITPYLPRIAVFLGHILGLFSR</sequence>
<gene>
    <name evidence="2" type="ORF">HCUR_00336</name>
</gene>
<evidence type="ECO:0000313" key="2">
    <source>
        <dbReference type="EMBL" id="PPE05314.1"/>
    </source>
</evidence>
<reference evidence="2 3" key="1">
    <citation type="submission" date="2017-11" db="EMBL/GenBank/DDBJ databases">
        <title>Comparative genomic analysis of Holospora spp., intranuclear symbionts of paramecia.</title>
        <authorList>
            <person name="Garushyants S.K."/>
            <person name="Beliavskaya A."/>
            <person name="Malko D.B."/>
            <person name="Logacheva M.D."/>
            <person name="Rautian M.S."/>
            <person name="Gelfand M.S."/>
        </authorList>
    </citation>
    <scope>NUCLEOTIDE SEQUENCE [LARGE SCALE GENOMIC DNA]</scope>
    <source>
        <strain evidence="3">02AZ16</strain>
    </source>
</reference>
<keyword evidence="1" id="KW-0812">Transmembrane</keyword>
<proteinExistence type="predicted"/>
<protein>
    <submittedName>
        <fullName evidence="2">Uncharacterized protein</fullName>
    </submittedName>
</protein>
<dbReference type="EMBL" id="PHHC01000066">
    <property type="protein sequence ID" value="PPE05314.1"/>
    <property type="molecule type" value="Genomic_DNA"/>
</dbReference>
<name>A0A2S5RDD9_9PROT</name>
<dbReference type="AlphaFoldDB" id="A0A2S5RDD9"/>
<organism evidence="2 3">
    <name type="scientific">Holospora curviuscula</name>
    <dbReference type="NCBI Taxonomy" id="1082868"/>
    <lineage>
        <taxon>Bacteria</taxon>
        <taxon>Pseudomonadati</taxon>
        <taxon>Pseudomonadota</taxon>
        <taxon>Alphaproteobacteria</taxon>
        <taxon>Holosporales</taxon>
        <taxon>Holosporaceae</taxon>
        <taxon>Holospora</taxon>
    </lineage>
</organism>
<feature type="transmembrane region" description="Helical" evidence="1">
    <location>
        <begin position="53"/>
        <end position="74"/>
    </location>
</feature>
<comment type="caution">
    <text evidence="2">The sequence shown here is derived from an EMBL/GenBank/DDBJ whole genome shotgun (WGS) entry which is preliminary data.</text>
</comment>
<keyword evidence="3" id="KW-1185">Reference proteome</keyword>
<evidence type="ECO:0000313" key="3">
    <source>
        <dbReference type="Proteomes" id="UP000239425"/>
    </source>
</evidence>
<keyword evidence="1" id="KW-1133">Transmembrane helix</keyword>
<evidence type="ECO:0000256" key="1">
    <source>
        <dbReference type="SAM" id="Phobius"/>
    </source>
</evidence>
<dbReference type="Proteomes" id="UP000239425">
    <property type="component" value="Unassembled WGS sequence"/>
</dbReference>